<keyword evidence="3" id="KW-1003">Cell membrane</keyword>
<dbReference type="Pfam" id="PF02472">
    <property type="entry name" value="ExbD"/>
    <property type="match status" value="1"/>
</dbReference>
<keyword evidence="7" id="KW-0813">Transport</keyword>
<comment type="similarity">
    <text evidence="2 7">Belongs to the ExbD/TolR family.</text>
</comment>
<dbReference type="AlphaFoldDB" id="A0A2T6BXR7"/>
<keyword evidence="10" id="KW-1185">Reference proteome</keyword>
<feature type="transmembrane region" description="Helical" evidence="8">
    <location>
        <begin position="12"/>
        <end position="34"/>
    </location>
</feature>
<keyword evidence="7" id="KW-0653">Protein transport</keyword>
<keyword evidence="6 8" id="KW-0472">Membrane</keyword>
<dbReference type="EMBL" id="QBKT01000005">
    <property type="protein sequence ID" value="PTX60874.1"/>
    <property type="molecule type" value="Genomic_DNA"/>
</dbReference>
<evidence type="ECO:0000256" key="6">
    <source>
        <dbReference type="ARBA" id="ARBA00023136"/>
    </source>
</evidence>
<sequence>MSLLETRNKKFNLPVVFIVGVIFLIGLAFFANYIENISPSEAVTEVEKEKIIHITVDKNATIFLDGTKIDTIQLEKELKIQFDGHANPVIQLETQQKVSSEKIIKIMGIATKNNYKIILEAVSN</sequence>
<evidence type="ECO:0000256" key="2">
    <source>
        <dbReference type="ARBA" id="ARBA00005811"/>
    </source>
</evidence>
<accession>A0A2T6BXR7</accession>
<gene>
    <name evidence="9" type="ORF">C8N46_10528</name>
</gene>
<evidence type="ECO:0000256" key="7">
    <source>
        <dbReference type="RuleBase" id="RU003879"/>
    </source>
</evidence>
<protein>
    <submittedName>
        <fullName evidence="9">Biopolymer transport protein ExbD</fullName>
    </submittedName>
</protein>
<dbReference type="GO" id="GO:0022857">
    <property type="term" value="F:transmembrane transporter activity"/>
    <property type="evidence" value="ECO:0007669"/>
    <property type="project" value="InterPro"/>
</dbReference>
<dbReference type="GO" id="GO:0005886">
    <property type="term" value="C:plasma membrane"/>
    <property type="evidence" value="ECO:0007669"/>
    <property type="project" value="UniProtKB-SubCell"/>
</dbReference>
<evidence type="ECO:0000256" key="1">
    <source>
        <dbReference type="ARBA" id="ARBA00004162"/>
    </source>
</evidence>
<reference evidence="9 10" key="1">
    <citation type="submission" date="2018-04" db="EMBL/GenBank/DDBJ databases">
        <title>Genomic Encyclopedia of Archaeal and Bacterial Type Strains, Phase II (KMG-II): from individual species to whole genera.</title>
        <authorList>
            <person name="Goeker M."/>
        </authorList>
    </citation>
    <scope>NUCLEOTIDE SEQUENCE [LARGE SCALE GENOMIC DNA]</scope>
    <source>
        <strain evidence="9 10">DSM 25731</strain>
    </source>
</reference>
<evidence type="ECO:0000256" key="3">
    <source>
        <dbReference type="ARBA" id="ARBA00022475"/>
    </source>
</evidence>
<evidence type="ECO:0000256" key="4">
    <source>
        <dbReference type="ARBA" id="ARBA00022692"/>
    </source>
</evidence>
<dbReference type="OrthoDB" id="1447251at2"/>
<keyword evidence="5 8" id="KW-1133">Transmembrane helix</keyword>
<proteinExistence type="inferred from homology"/>
<dbReference type="RefSeq" id="WP_108115005.1">
    <property type="nucleotide sequence ID" value="NZ_QBKT01000005.1"/>
</dbReference>
<keyword evidence="4 7" id="KW-0812">Transmembrane</keyword>
<evidence type="ECO:0000256" key="8">
    <source>
        <dbReference type="SAM" id="Phobius"/>
    </source>
</evidence>
<organism evidence="9 10">
    <name type="scientific">Kordia periserrulae</name>
    <dbReference type="NCBI Taxonomy" id="701523"/>
    <lineage>
        <taxon>Bacteria</taxon>
        <taxon>Pseudomonadati</taxon>
        <taxon>Bacteroidota</taxon>
        <taxon>Flavobacteriia</taxon>
        <taxon>Flavobacteriales</taxon>
        <taxon>Flavobacteriaceae</taxon>
        <taxon>Kordia</taxon>
    </lineage>
</organism>
<dbReference type="Proteomes" id="UP000244090">
    <property type="component" value="Unassembled WGS sequence"/>
</dbReference>
<evidence type="ECO:0000313" key="10">
    <source>
        <dbReference type="Proteomes" id="UP000244090"/>
    </source>
</evidence>
<dbReference type="InterPro" id="IPR003400">
    <property type="entry name" value="ExbD"/>
</dbReference>
<name>A0A2T6BXR7_9FLAO</name>
<evidence type="ECO:0000256" key="5">
    <source>
        <dbReference type="ARBA" id="ARBA00022989"/>
    </source>
</evidence>
<comment type="subcellular location">
    <subcellularLocation>
        <location evidence="1">Cell membrane</location>
        <topology evidence="1">Single-pass membrane protein</topology>
    </subcellularLocation>
    <subcellularLocation>
        <location evidence="7">Cell membrane</location>
        <topology evidence="7">Single-pass type II membrane protein</topology>
    </subcellularLocation>
</comment>
<comment type="caution">
    <text evidence="9">The sequence shown here is derived from an EMBL/GenBank/DDBJ whole genome shotgun (WGS) entry which is preliminary data.</text>
</comment>
<dbReference type="Gene3D" id="3.30.420.270">
    <property type="match status" value="1"/>
</dbReference>
<evidence type="ECO:0000313" key="9">
    <source>
        <dbReference type="EMBL" id="PTX60874.1"/>
    </source>
</evidence>
<dbReference type="GO" id="GO:0015031">
    <property type="term" value="P:protein transport"/>
    <property type="evidence" value="ECO:0007669"/>
    <property type="project" value="UniProtKB-KW"/>
</dbReference>